<evidence type="ECO:0000313" key="2">
    <source>
        <dbReference type="WBParaSite" id="ALUE_0000897201-mRNA-1"/>
    </source>
</evidence>
<organism evidence="1 2">
    <name type="scientific">Ascaris lumbricoides</name>
    <name type="common">Giant roundworm</name>
    <dbReference type="NCBI Taxonomy" id="6252"/>
    <lineage>
        <taxon>Eukaryota</taxon>
        <taxon>Metazoa</taxon>
        <taxon>Ecdysozoa</taxon>
        <taxon>Nematoda</taxon>
        <taxon>Chromadorea</taxon>
        <taxon>Rhabditida</taxon>
        <taxon>Spirurina</taxon>
        <taxon>Ascaridomorpha</taxon>
        <taxon>Ascaridoidea</taxon>
        <taxon>Ascarididae</taxon>
        <taxon>Ascaris</taxon>
    </lineage>
</organism>
<dbReference type="Proteomes" id="UP000036681">
    <property type="component" value="Unplaced"/>
</dbReference>
<evidence type="ECO:0000313" key="1">
    <source>
        <dbReference type="Proteomes" id="UP000036681"/>
    </source>
</evidence>
<sequence>MAGYHWYARPQLAVRRNKRRADAAKAFRVRPQGHTFASKIMTYSCEDGIFTKGIFTKNARMSDHDER</sequence>
<accession>A0A0M3HZ87</accession>
<proteinExistence type="predicted"/>
<name>A0A0M3HZ87_ASCLU</name>
<dbReference type="WBParaSite" id="ALUE_0000897201-mRNA-1">
    <property type="protein sequence ID" value="ALUE_0000897201-mRNA-1"/>
    <property type="gene ID" value="ALUE_0000897201"/>
</dbReference>
<protein>
    <submittedName>
        <fullName evidence="2">Transposase</fullName>
    </submittedName>
</protein>
<dbReference type="AlphaFoldDB" id="A0A0M3HZ87"/>
<keyword evidence="1" id="KW-1185">Reference proteome</keyword>
<reference evidence="2" key="1">
    <citation type="submission" date="2017-02" db="UniProtKB">
        <authorList>
            <consortium name="WormBaseParasite"/>
        </authorList>
    </citation>
    <scope>IDENTIFICATION</scope>
</reference>